<protein>
    <submittedName>
        <fullName evidence="2">Helix-turn-helix domain-containing protein</fullName>
    </submittedName>
</protein>
<dbReference type="AlphaFoldDB" id="A0A3R6HIC4"/>
<evidence type="ECO:0000313" key="4">
    <source>
        <dbReference type="Proteomes" id="UP000283586"/>
    </source>
</evidence>
<dbReference type="EMBL" id="QSHO01000026">
    <property type="protein sequence ID" value="RHC12655.1"/>
    <property type="molecule type" value="Genomic_DNA"/>
</dbReference>
<dbReference type="InterPro" id="IPR010093">
    <property type="entry name" value="SinI_DNA-bd"/>
</dbReference>
<evidence type="ECO:0000313" key="3">
    <source>
        <dbReference type="Proteomes" id="UP000283513"/>
    </source>
</evidence>
<evidence type="ECO:0000313" key="1">
    <source>
        <dbReference type="EMBL" id="RHC12655.1"/>
    </source>
</evidence>
<dbReference type="Proteomes" id="UP000283586">
    <property type="component" value="Unassembled WGS sequence"/>
</dbReference>
<sequence length="80" mass="9155">MEGGLHMAIEKHDTTENTLVPVSEKYTLTIKEAASYFNIGTKKMRRLAEDNRGRFAVFSGNRYLIIRPQFEKFISASSEI</sequence>
<dbReference type="NCBIfam" id="TIGR01764">
    <property type="entry name" value="excise"/>
    <property type="match status" value="1"/>
</dbReference>
<dbReference type="InterPro" id="IPR038148">
    <property type="entry name" value="Tn1545/Tn916_Xis"/>
</dbReference>
<proteinExistence type="predicted"/>
<dbReference type="InterPro" id="IPR015122">
    <property type="entry name" value="Tn916-Xis"/>
</dbReference>
<dbReference type="Pfam" id="PF09035">
    <property type="entry name" value="Tn916-Xis"/>
    <property type="match status" value="1"/>
</dbReference>
<gene>
    <name evidence="1" type="ORF">DW856_18615</name>
    <name evidence="2" type="ORF">DWZ31_18050</name>
</gene>
<reference evidence="3 4" key="1">
    <citation type="submission" date="2018-08" db="EMBL/GenBank/DDBJ databases">
        <title>A genome reference for cultivated species of the human gut microbiota.</title>
        <authorList>
            <person name="Zou Y."/>
            <person name="Xue W."/>
            <person name="Luo G."/>
        </authorList>
    </citation>
    <scope>NUCLEOTIDE SEQUENCE [LARGE SCALE GENOMIC DNA]</scope>
    <source>
        <strain evidence="2 4">AF31-21AC</strain>
        <strain evidence="1 3">AM37-1AC</strain>
    </source>
</reference>
<organism evidence="2 4">
    <name type="scientific">Roseburia intestinalis</name>
    <dbReference type="NCBI Taxonomy" id="166486"/>
    <lineage>
        <taxon>Bacteria</taxon>
        <taxon>Bacillati</taxon>
        <taxon>Bacillota</taxon>
        <taxon>Clostridia</taxon>
        <taxon>Lachnospirales</taxon>
        <taxon>Lachnospiraceae</taxon>
        <taxon>Roseburia</taxon>
    </lineage>
</organism>
<accession>A0A3R6HIC4</accession>
<evidence type="ECO:0000313" key="2">
    <source>
        <dbReference type="EMBL" id="RHN03671.1"/>
    </source>
</evidence>
<dbReference type="Proteomes" id="UP000283513">
    <property type="component" value="Unassembled WGS sequence"/>
</dbReference>
<dbReference type="EMBL" id="QRQN01000032">
    <property type="protein sequence ID" value="RHN03671.1"/>
    <property type="molecule type" value="Genomic_DNA"/>
</dbReference>
<dbReference type="Gene3D" id="3.90.105.50">
    <property type="match status" value="1"/>
</dbReference>
<dbReference type="GO" id="GO:0003677">
    <property type="term" value="F:DNA binding"/>
    <property type="evidence" value="ECO:0007669"/>
    <property type="project" value="InterPro"/>
</dbReference>
<comment type="caution">
    <text evidence="2">The sequence shown here is derived from an EMBL/GenBank/DDBJ whole genome shotgun (WGS) entry which is preliminary data.</text>
</comment>
<name>A0A3R6HIC4_9FIRM</name>